<sequence length="579" mass="63686">MERSISFQLGVIERQSSLRTRVVDQRSSTTGLIENEQGLQEKKIEKVSGRRGETPLHLAVNTGSLPKVEEILLGLKANGLMEKIWEENNEGQTALCVAAKNGNVEIVREILKAVCMQSADPDRSCGAFHVAAKLGHAEVLKALLYSFPELVTTTNLSNTTALYTAASQGHIEVVDLLLEADVAVARIVRNNGKTALHIAARMDHQEVVKLLLSKDPVIVLMTDRKGQTALHMAGKGQSAEIVRELLGNAPFIINLADNKGNTALHIATRKGRSQIVQALLSFPGIDINASNKAGETALQIAEKYFNEEIATVLRETGGCTISRKEEIEEIEEVQVEEVLPLPPSTPNQLKQAVSFLRQEVKLQLQKSRRTQMGVDELKKKVGKMIKNGLDKANNSNIVVATLIFSSAFAAIFQVPGQYTSSDGDGYSLGQAYIANGPAFAIFLLSDCFALFVSLAVVVAQTSLIVVDPKAMKWMVFVINKLMWACCISITVAFVSLSYVVIRREEWWLAWSALLMAIVTLISTLTIMFYCVITHRMRRKKLKHSIKRAVTGFGESYSRCATLVSNVLLKAECKKKMYAI</sequence>
<dbReference type="Gramene" id="ONK77290">
    <property type="protein sequence ID" value="ONK77290"/>
    <property type="gene ID" value="A4U43_C02F5020"/>
</dbReference>
<evidence type="ECO:0000256" key="6">
    <source>
        <dbReference type="ARBA" id="ARBA00023136"/>
    </source>
</evidence>
<feature type="transmembrane region" description="Helical" evidence="8">
    <location>
        <begin position="507"/>
        <end position="532"/>
    </location>
</feature>
<dbReference type="InterPro" id="IPR026961">
    <property type="entry name" value="PGG_dom"/>
</dbReference>
<feature type="repeat" description="ANK" evidence="7">
    <location>
        <begin position="157"/>
        <end position="179"/>
    </location>
</feature>
<evidence type="ECO:0000259" key="9">
    <source>
        <dbReference type="Pfam" id="PF13962"/>
    </source>
</evidence>
<dbReference type="AlphaFoldDB" id="A0A5P1FL24"/>
<keyword evidence="11" id="KW-1185">Reference proteome</keyword>
<dbReference type="PANTHER" id="PTHR24186">
    <property type="entry name" value="PROTEIN PHOSPHATASE 1 REGULATORY SUBUNIT"/>
    <property type="match status" value="1"/>
</dbReference>
<evidence type="ECO:0000256" key="5">
    <source>
        <dbReference type="ARBA" id="ARBA00023043"/>
    </source>
</evidence>
<comment type="subcellular location">
    <subcellularLocation>
        <location evidence="1">Membrane</location>
        <topology evidence="1">Multi-pass membrane protein</topology>
    </subcellularLocation>
</comment>
<dbReference type="GO" id="GO:0005886">
    <property type="term" value="C:plasma membrane"/>
    <property type="evidence" value="ECO:0007669"/>
    <property type="project" value="TreeGrafter"/>
</dbReference>
<dbReference type="Proteomes" id="UP000243459">
    <property type="component" value="Chromosome 2"/>
</dbReference>
<dbReference type="EMBL" id="CM007382">
    <property type="protein sequence ID" value="ONK77290.1"/>
    <property type="molecule type" value="Genomic_DNA"/>
</dbReference>
<accession>A0A5P1FL24</accession>
<evidence type="ECO:0000256" key="4">
    <source>
        <dbReference type="ARBA" id="ARBA00022989"/>
    </source>
</evidence>
<protein>
    <recommendedName>
        <fullName evidence="9">PGG domain-containing protein</fullName>
    </recommendedName>
</protein>
<dbReference type="Pfam" id="PF12796">
    <property type="entry name" value="Ank_2"/>
    <property type="match status" value="3"/>
</dbReference>
<name>A0A5P1FL24_ASPOF</name>
<dbReference type="InterPro" id="IPR036770">
    <property type="entry name" value="Ankyrin_rpt-contain_sf"/>
</dbReference>
<dbReference type="InterPro" id="IPR002110">
    <property type="entry name" value="Ankyrin_rpt"/>
</dbReference>
<evidence type="ECO:0000313" key="10">
    <source>
        <dbReference type="EMBL" id="ONK77290.1"/>
    </source>
</evidence>
<feature type="transmembrane region" description="Helical" evidence="8">
    <location>
        <begin position="481"/>
        <end position="501"/>
    </location>
</feature>
<keyword evidence="2 8" id="KW-0812">Transmembrane</keyword>
<organism evidence="10 11">
    <name type="scientific">Asparagus officinalis</name>
    <name type="common">Garden asparagus</name>
    <dbReference type="NCBI Taxonomy" id="4686"/>
    <lineage>
        <taxon>Eukaryota</taxon>
        <taxon>Viridiplantae</taxon>
        <taxon>Streptophyta</taxon>
        <taxon>Embryophyta</taxon>
        <taxon>Tracheophyta</taxon>
        <taxon>Spermatophyta</taxon>
        <taxon>Magnoliopsida</taxon>
        <taxon>Liliopsida</taxon>
        <taxon>Asparagales</taxon>
        <taxon>Asparagaceae</taxon>
        <taxon>Asparagoideae</taxon>
        <taxon>Asparagus</taxon>
    </lineage>
</organism>
<keyword evidence="5 7" id="KW-0040">ANK repeat</keyword>
<evidence type="ECO:0000256" key="2">
    <source>
        <dbReference type="ARBA" id="ARBA00022692"/>
    </source>
</evidence>
<feature type="repeat" description="ANK" evidence="7">
    <location>
        <begin position="259"/>
        <end position="292"/>
    </location>
</feature>
<dbReference type="Pfam" id="PF13962">
    <property type="entry name" value="PGG"/>
    <property type="match status" value="1"/>
</dbReference>
<keyword evidence="6 8" id="KW-0472">Membrane</keyword>
<feature type="transmembrane region" description="Helical" evidence="8">
    <location>
        <begin position="397"/>
        <end position="418"/>
    </location>
</feature>
<evidence type="ECO:0000256" key="3">
    <source>
        <dbReference type="ARBA" id="ARBA00022737"/>
    </source>
</evidence>
<keyword evidence="4 8" id="KW-1133">Transmembrane helix</keyword>
<evidence type="ECO:0000313" key="11">
    <source>
        <dbReference type="Proteomes" id="UP000243459"/>
    </source>
</evidence>
<dbReference type="PROSITE" id="PS50088">
    <property type="entry name" value="ANK_REPEAT"/>
    <property type="match status" value="4"/>
</dbReference>
<dbReference type="SMART" id="SM00248">
    <property type="entry name" value="ANK"/>
    <property type="match status" value="8"/>
</dbReference>
<dbReference type="PROSITE" id="PS50297">
    <property type="entry name" value="ANK_REP_REGION"/>
    <property type="match status" value="4"/>
</dbReference>
<dbReference type="PANTHER" id="PTHR24186:SF8">
    <property type="entry name" value="ANKYRIN REPEAT FAMILY PROTEIN"/>
    <property type="match status" value="1"/>
</dbReference>
<feature type="transmembrane region" description="Helical" evidence="8">
    <location>
        <begin position="438"/>
        <end position="460"/>
    </location>
</feature>
<dbReference type="SUPFAM" id="SSF48403">
    <property type="entry name" value="Ankyrin repeat"/>
    <property type="match status" value="1"/>
</dbReference>
<dbReference type="Gene3D" id="1.25.40.20">
    <property type="entry name" value="Ankyrin repeat-containing domain"/>
    <property type="match status" value="3"/>
</dbReference>
<evidence type="ECO:0000256" key="8">
    <source>
        <dbReference type="SAM" id="Phobius"/>
    </source>
</evidence>
<feature type="repeat" description="ANK" evidence="7">
    <location>
        <begin position="51"/>
        <end position="78"/>
    </location>
</feature>
<reference evidence="11" key="1">
    <citation type="journal article" date="2017" name="Nat. Commun.">
        <title>The asparagus genome sheds light on the origin and evolution of a young Y chromosome.</title>
        <authorList>
            <person name="Harkess A."/>
            <person name="Zhou J."/>
            <person name="Xu C."/>
            <person name="Bowers J.E."/>
            <person name="Van der Hulst R."/>
            <person name="Ayyampalayam S."/>
            <person name="Mercati F."/>
            <person name="Riccardi P."/>
            <person name="McKain M.R."/>
            <person name="Kakrana A."/>
            <person name="Tang H."/>
            <person name="Ray J."/>
            <person name="Groenendijk J."/>
            <person name="Arikit S."/>
            <person name="Mathioni S.M."/>
            <person name="Nakano M."/>
            <person name="Shan H."/>
            <person name="Telgmann-Rauber A."/>
            <person name="Kanno A."/>
            <person name="Yue Z."/>
            <person name="Chen H."/>
            <person name="Li W."/>
            <person name="Chen Y."/>
            <person name="Xu X."/>
            <person name="Zhang Y."/>
            <person name="Luo S."/>
            <person name="Chen H."/>
            <person name="Gao J."/>
            <person name="Mao Z."/>
            <person name="Pires J.C."/>
            <person name="Luo M."/>
            <person name="Kudrna D."/>
            <person name="Wing R.A."/>
            <person name="Meyers B.C."/>
            <person name="Yi K."/>
            <person name="Kong H."/>
            <person name="Lavrijsen P."/>
            <person name="Sunseri F."/>
            <person name="Falavigna A."/>
            <person name="Ye Y."/>
            <person name="Leebens-Mack J.H."/>
            <person name="Chen G."/>
        </authorList>
    </citation>
    <scope>NUCLEOTIDE SEQUENCE [LARGE SCALE GENOMIC DNA]</scope>
    <source>
        <strain evidence="11">cv. DH0086</strain>
    </source>
</reference>
<keyword evidence="3" id="KW-0677">Repeat</keyword>
<proteinExistence type="predicted"/>
<gene>
    <name evidence="10" type="ORF">A4U43_C02F5020</name>
</gene>
<feature type="domain" description="PGG" evidence="9">
    <location>
        <begin position="387"/>
        <end position="500"/>
    </location>
</feature>
<evidence type="ECO:0000256" key="1">
    <source>
        <dbReference type="ARBA" id="ARBA00004141"/>
    </source>
</evidence>
<evidence type="ECO:0000256" key="7">
    <source>
        <dbReference type="PROSITE-ProRule" id="PRU00023"/>
    </source>
</evidence>
<feature type="repeat" description="ANK" evidence="7">
    <location>
        <begin position="191"/>
        <end position="223"/>
    </location>
</feature>